<evidence type="ECO:0000256" key="4">
    <source>
        <dbReference type="ARBA" id="ARBA00023163"/>
    </source>
</evidence>
<proteinExistence type="inferred from homology"/>
<keyword evidence="4" id="KW-0804">Transcription</keyword>
<keyword evidence="2" id="KW-0805">Transcription regulation</keyword>
<gene>
    <name evidence="7" type="ORF">SAMN05421504_10182</name>
</gene>
<dbReference type="InterPro" id="IPR027417">
    <property type="entry name" value="P-loop_NTPase"/>
</dbReference>
<dbReference type="Proteomes" id="UP000199515">
    <property type="component" value="Unassembled WGS sequence"/>
</dbReference>
<dbReference type="RefSeq" id="WP_176968450.1">
    <property type="nucleotide sequence ID" value="NZ_FNON01000001.1"/>
</dbReference>
<dbReference type="PANTHER" id="PTHR35807">
    <property type="entry name" value="TRANSCRIPTIONAL REGULATOR REDD-RELATED"/>
    <property type="match status" value="1"/>
</dbReference>
<evidence type="ECO:0000313" key="7">
    <source>
        <dbReference type="EMBL" id="SDW25627.1"/>
    </source>
</evidence>
<dbReference type="GO" id="GO:0000160">
    <property type="term" value="P:phosphorelay signal transduction system"/>
    <property type="evidence" value="ECO:0007669"/>
    <property type="project" value="InterPro"/>
</dbReference>
<dbReference type="InterPro" id="IPR016032">
    <property type="entry name" value="Sig_transdc_resp-reg_C-effctor"/>
</dbReference>
<dbReference type="SMART" id="SM00862">
    <property type="entry name" value="Trans_reg_C"/>
    <property type="match status" value="1"/>
</dbReference>
<dbReference type="SUPFAM" id="SSF48452">
    <property type="entry name" value="TPR-like"/>
    <property type="match status" value="1"/>
</dbReference>
<dbReference type="InterPro" id="IPR051677">
    <property type="entry name" value="AfsR-DnrI-RedD_regulator"/>
</dbReference>
<evidence type="ECO:0000259" key="5">
    <source>
        <dbReference type="SMART" id="SM00862"/>
    </source>
</evidence>
<dbReference type="EMBL" id="FNON01000001">
    <property type="protein sequence ID" value="SDW25627.1"/>
    <property type="molecule type" value="Genomic_DNA"/>
</dbReference>
<dbReference type="PANTHER" id="PTHR35807:SF1">
    <property type="entry name" value="TRANSCRIPTIONAL REGULATOR REDD"/>
    <property type="match status" value="1"/>
</dbReference>
<reference evidence="7 8" key="1">
    <citation type="submission" date="2016-10" db="EMBL/GenBank/DDBJ databases">
        <authorList>
            <person name="de Groot N.N."/>
        </authorList>
    </citation>
    <scope>NUCLEOTIDE SEQUENCE [LARGE SCALE GENOMIC DNA]</scope>
    <source>
        <strain evidence="7 8">CPCC 202699</strain>
    </source>
</reference>
<dbReference type="InterPro" id="IPR036388">
    <property type="entry name" value="WH-like_DNA-bd_sf"/>
</dbReference>
<sequence>MRFGVLGRFEAYDRNGAAAVAGARKPTILLTALLLHPNAWIGVNQLVDVIWQEQDTPASAEQNLKTYIWQLRRTLTGLHGGHRIESRPGAYRIRVESGDLDIGVAENLETAADHARVDGDAAGAVTCLTEALLLWRGEPYEGLPDELTASAVSRADQLRRRLREKLADGYACQGRYDVAARLLQVLTEEDPLHEGSWARLVRALHRSGQRSEALAAYQRARAVLSAELGVEPGPELVAAHRSALDTGLTRRDLPRTVADFLGREPELNRIRAVLGGKTTAVPVLVLDGMPGAGKTALAVHAAHEVADAYPDGQLFVDLHAGLPPSTVLARLLRAAGAPVPTDPDEREAVWRGELAGRRLLLVLDDAADAAQVRPLLPGTPGCAVVITTRNRGLWLAGATALTTEPLPVHYARQLFPGAPGEVFTHCGGLPAAIRAVSAMLRNRPLWTIDALTAELATLFEPAFRALSAIESRVLALGTSHIQVDAAVTAELTDLEVPVAQEVLDSLFGRHLMTQPSPGRYSWHIVVRDQVKRQALIGAAR</sequence>
<keyword evidence="3 7" id="KW-0238">DNA-binding</keyword>
<dbReference type="AlphaFoldDB" id="A0A1H2S1W8"/>
<dbReference type="GO" id="GO:0003677">
    <property type="term" value="F:DNA binding"/>
    <property type="evidence" value="ECO:0007669"/>
    <property type="project" value="UniProtKB-KW"/>
</dbReference>
<evidence type="ECO:0000259" key="6">
    <source>
        <dbReference type="SMART" id="SM01043"/>
    </source>
</evidence>
<dbReference type="PRINTS" id="PR00364">
    <property type="entry name" value="DISEASERSIST"/>
</dbReference>
<dbReference type="Gene3D" id="1.10.10.10">
    <property type="entry name" value="Winged helix-like DNA-binding domain superfamily/Winged helix DNA-binding domain"/>
    <property type="match status" value="1"/>
</dbReference>
<dbReference type="STRING" id="589385.SAMN05421504_10182"/>
<comment type="similarity">
    <text evidence="1">Belongs to the AfsR/DnrI/RedD regulatory family.</text>
</comment>
<name>A0A1H2S1W8_9PSEU</name>
<evidence type="ECO:0000256" key="2">
    <source>
        <dbReference type="ARBA" id="ARBA00023015"/>
    </source>
</evidence>
<dbReference type="SMART" id="SM01043">
    <property type="entry name" value="BTAD"/>
    <property type="match status" value="1"/>
</dbReference>
<dbReference type="GO" id="GO:0006355">
    <property type="term" value="P:regulation of DNA-templated transcription"/>
    <property type="evidence" value="ECO:0007669"/>
    <property type="project" value="InterPro"/>
</dbReference>
<dbReference type="InterPro" id="IPR002182">
    <property type="entry name" value="NB-ARC"/>
</dbReference>
<evidence type="ECO:0000313" key="8">
    <source>
        <dbReference type="Proteomes" id="UP000199515"/>
    </source>
</evidence>
<dbReference type="Pfam" id="PF03704">
    <property type="entry name" value="BTAD"/>
    <property type="match status" value="1"/>
</dbReference>
<dbReference type="InterPro" id="IPR001867">
    <property type="entry name" value="OmpR/PhoB-type_DNA-bd"/>
</dbReference>
<feature type="domain" description="OmpR/PhoB-type" evidence="5">
    <location>
        <begin position="17"/>
        <end position="93"/>
    </location>
</feature>
<dbReference type="SUPFAM" id="SSF46894">
    <property type="entry name" value="C-terminal effector domain of the bipartite response regulators"/>
    <property type="match status" value="1"/>
</dbReference>
<protein>
    <submittedName>
        <fullName evidence="7">DNA-binding transcriptional activator of the SARP family</fullName>
    </submittedName>
</protein>
<dbReference type="Gene3D" id="1.25.40.10">
    <property type="entry name" value="Tetratricopeptide repeat domain"/>
    <property type="match status" value="1"/>
</dbReference>
<dbReference type="SUPFAM" id="SSF52540">
    <property type="entry name" value="P-loop containing nucleoside triphosphate hydrolases"/>
    <property type="match status" value="1"/>
</dbReference>
<dbReference type="CDD" id="cd15831">
    <property type="entry name" value="BTAD"/>
    <property type="match status" value="1"/>
</dbReference>
<dbReference type="GO" id="GO:0043531">
    <property type="term" value="F:ADP binding"/>
    <property type="evidence" value="ECO:0007669"/>
    <property type="project" value="InterPro"/>
</dbReference>
<feature type="domain" description="Bacterial transcriptional activator" evidence="6">
    <location>
        <begin position="100"/>
        <end position="244"/>
    </location>
</feature>
<dbReference type="Pfam" id="PF00931">
    <property type="entry name" value="NB-ARC"/>
    <property type="match status" value="1"/>
</dbReference>
<dbReference type="InterPro" id="IPR005158">
    <property type="entry name" value="BTAD"/>
</dbReference>
<organism evidence="7 8">
    <name type="scientific">Amycolatopsis xylanica</name>
    <dbReference type="NCBI Taxonomy" id="589385"/>
    <lineage>
        <taxon>Bacteria</taxon>
        <taxon>Bacillati</taxon>
        <taxon>Actinomycetota</taxon>
        <taxon>Actinomycetes</taxon>
        <taxon>Pseudonocardiales</taxon>
        <taxon>Pseudonocardiaceae</taxon>
        <taxon>Amycolatopsis</taxon>
    </lineage>
</organism>
<keyword evidence="8" id="KW-1185">Reference proteome</keyword>
<accession>A0A1H2S1W8</accession>
<evidence type="ECO:0000256" key="1">
    <source>
        <dbReference type="ARBA" id="ARBA00005820"/>
    </source>
</evidence>
<dbReference type="InterPro" id="IPR011990">
    <property type="entry name" value="TPR-like_helical_dom_sf"/>
</dbReference>
<evidence type="ECO:0000256" key="3">
    <source>
        <dbReference type="ARBA" id="ARBA00023125"/>
    </source>
</evidence>